<evidence type="ECO:0000313" key="3">
    <source>
        <dbReference type="Proteomes" id="UP001153555"/>
    </source>
</evidence>
<accession>A0A9N7N1U1</accession>
<protein>
    <submittedName>
        <fullName evidence="2">Suppressor of abi3-5</fullName>
    </submittedName>
</protein>
<sequence length="60" mass="6469">CNESITEDAPSADLVSSNPISTGKRGEAGPTQVLVVRGLDENVVEEMLRYEFSNHAPPIK</sequence>
<feature type="non-terminal residue" evidence="2">
    <location>
        <position position="60"/>
    </location>
</feature>
<dbReference type="OrthoDB" id="272703at2759"/>
<dbReference type="EMBL" id="CACSLK010020742">
    <property type="protein sequence ID" value="CAA0820918.1"/>
    <property type="molecule type" value="Genomic_DNA"/>
</dbReference>
<dbReference type="Proteomes" id="UP001153555">
    <property type="component" value="Unassembled WGS sequence"/>
</dbReference>
<proteinExistence type="predicted"/>
<feature type="region of interest" description="Disordered" evidence="1">
    <location>
        <begin position="1"/>
        <end position="28"/>
    </location>
</feature>
<feature type="non-terminal residue" evidence="2">
    <location>
        <position position="1"/>
    </location>
</feature>
<reference evidence="2" key="1">
    <citation type="submission" date="2019-12" db="EMBL/GenBank/DDBJ databases">
        <authorList>
            <person name="Scholes J."/>
        </authorList>
    </citation>
    <scope>NUCLEOTIDE SEQUENCE</scope>
</reference>
<evidence type="ECO:0000313" key="2">
    <source>
        <dbReference type="EMBL" id="CAA0820918.1"/>
    </source>
</evidence>
<name>A0A9N7N1U1_STRHE</name>
<gene>
    <name evidence="2" type="ORF">SHERM_18920</name>
</gene>
<evidence type="ECO:0000256" key="1">
    <source>
        <dbReference type="SAM" id="MobiDB-lite"/>
    </source>
</evidence>
<dbReference type="AlphaFoldDB" id="A0A9N7N1U1"/>
<organism evidence="2 3">
    <name type="scientific">Striga hermonthica</name>
    <name type="common">Purple witchweed</name>
    <name type="synonym">Buchnera hermonthica</name>
    <dbReference type="NCBI Taxonomy" id="68872"/>
    <lineage>
        <taxon>Eukaryota</taxon>
        <taxon>Viridiplantae</taxon>
        <taxon>Streptophyta</taxon>
        <taxon>Embryophyta</taxon>
        <taxon>Tracheophyta</taxon>
        <taxon>Spermatophyta</taxon>
        <taxon>Magnoliopsida</taxon>
        <taxon>eudicotyledons</taxon>
        <taxon>Gunneridae</taxon>
        <taxon>Pentapetalae</taxon>
        <taxon>asterids</taxon>
        <taxon>lamiids</taxon>
        <taxon>Lamiales</taxon>
        <taxon>Orobanchaceae</taxon>
        <taxon>Buchnereae</taxon>
        <taxon>Striga</taxon>
    </lineage>
</organism>
<comment type="caution">
    <text evidence="2">The sequence shown here is derived from an EMBL/GenBank/DDBJ whole genome shotgun (WGS) entry which is preliminary data.</text>
</comment>
<keyword evidence="3" id="KW-1185">Reference proteome</keyword>